<dbReference type="Pfam" id="PF06724">
    <property type="entry name" value="DUF1206"/>
    <property type="match status" value="3"/>
</dbReference>
<feature type="transmembrane region" description="Helical" evidence="1">
    <location>
        <begin position="198"/>
        <end position="219"/>
    </location>
</feature>
<feature type="domain" description="DUF1206" evidence="2">
    <location>
        <begin position="101"/>
        <end position="170"/>
    </location>
</feature>
<dbReference type="Proteomes" id="UP000219285">
    <property type="component" value="Chromosome"/>
</dbReference>
<dbReference type="RefSeq" id="WP_075607792.1">
    <property type="nucleotide sequence ID" value="NZ_CP052766.1"/>
</dbReference>
<evidence type="ECO:0000313" key="3">
    <source>
        <dbReference type="EMBL" id="QJR80907.1"/>
    </source>
</evidence>
<keyword evidence="1" id="KW-1133">Transmembrane helix</keyword>
<feature type="transmembrane region" description="Helical" evidence="1">
    <location>
        <begin position="58"/>
        <end position="78"/>
    </location>
</feature>
<feature type="domain" description="DUF1206" evidence="2">
    <location>
        <begin position="196"/>
        <end position="265"/>
    </location>
</feature>
<feature type="transmembrane region" description="Helical" evidence="1">
    <location>
        <begin position="20"/>
        <end position="38"/>
    </location>
</feature>
<keyword evidence="1" id="KW-0472">Membrane</keyword>
<evidence type="ECO:0000259" key="2">
    <source>
        <dbReference type="Pfam" id="PF06724"/>
    </source>
</evidence>
<keyword evidence="1" id="KW-0812">Transmembrane</keyword>
<feature type="transmembrane region" description="Helical" evidence="1">
    <location>
        <begin position="145"/>
        <end position="165"/>
    </location>
</feature>
<accession>A0A6M4MD15</accession>
<proteinExistence type="predicted"/>
<reference evidence="4" key="1">
    <citation type="submission" date="2014-12" db="EMBL/GenBank/DDBJ databases">
        <title>Complete genome sequence of a multi-drug resistant Klebsiella pneumoniae.</title>
        <authorList>
            <person name="Hua X."/>
            <person name="Chen Q."/>
            <person name="Li X."/>
            <person name="Feng Y."/>
            <person name="Ruan Z."/>
            <person name="Yu Y."/>
        </authorList>
    </citation>
    <scope>NUCLEOTIDE SEQUENCE [LARGE SCALE GENOMIC DNA]</scope>
    <source>
        <strain evidence="4">5.12</strain>
    </source>
</reference>
<feature type="transmembrane region" description="Helical" evidence="1">
    <location>
        <begin position="239"/>
        <end position="260"/>
    </location>
</feature>
<organism evidence="3 4">
    <name type="scientific">Alteromonas pelagimontana</name>
    <dbReference type="NCBI Taxonomy" id="1858656"/>
    <lineage>
        <taxon>Bacteria</taxon>
        <taxon>Pseudomonadati</taxon>
        <taxon>Pseudomonadota</taxon>
        <taxon>Gammaproteobacteria</taxon>
        <taxon>Alteromonadales</taxon>
        <taxon>Alteromonadaceae</taxon>
        <taxon>Alteromonas/Salinimonas group</taxon>
        <taxon>Alteromonas</taxon>
    </lineage>
</organism>
<evidence type="ECO:0000256" key="1">
    <source>
        <dbReference type="SAM" id="Phobius"/>
    </source>
</evidence>
<dbReference type="KEGG" id="apel:CA267_009005"/>
<protein>
    <submittedName>
        <fullName evidence="3">DUF1206 domain-containing protein</fullName>
    </submittedName>
</protein>
<name>A0A6M4MD15_9ALTE</name>
<dbReference type="InterPro" id="IPR009597">
    <property type="entry name" value="DUF1206"/>
</dbReference>
<evidence type="ECO:0000313" key="4">
    <source>
        <dbReference type="Proteomes" id="UP000219285"/>
    </source>
</evidence>
<reference evidence="3 4" key="2">
    <citation type="submission" date="2020-04" db="EMBL/GenBank/DDBJ databases">
        <title>Complete genome sequence of Alteromonas pelagimontana 5.12T.</title>
        <authorList>
            <person name="Sinha R.K."/>
            <person name="Krishnan K.P."/>
            <person name="Kurian J.P."/>
        </authorList>
    </citation>
    <scope>NUCLEOTIDE SEQUENCE [LARGE SCALE GENOMIC DNA]</scope>
    <source>
        <strain evidence="3 4">5.12</strain>
    </source>
</reference>
<feature type="domain" description="DUF1206" evidence="2">
    <location>
        <begin position="15"/>
        <end position="79"/>
    </location>
</feature>
<dbReference type="EMBL" id="CP052766">
    <property type="protein sequence ID" value="QJR80907.1"/>
    <property type="molecule type" value="Genomic_DNA"/>
</dbReference>
<dbReference type="AlphaFoldDB" id="A0A6M4MD15"/>
<keyword evidence="4" id="KW-1185">Reference proteome</keyword>
<gene>
    <name evidence="3" type="ORF">CA267_009005</name>
</gene>
<dbReference type="OrthoDB" id="5702018at2"/>
<feature type="transmembrane region" description="Helical" evidence="1">
    <location>
        <begin position="99"/>
        <end position="119"/>
    </location>
</feature>
<sequence length="274" mass="30434">MQKYSQWIKYIARTGYGAKTIVYCLLGIFVIQYAFAAFRSDMPSQKDVFQKILQQPFGWFLLAGVIIGMVCYVFWRWIQTMLNTEGLDMSNSKDVIMRIFYFISGLIYAFGAFAAFKVLQGSSSQSEGGGDSSQQVSQTLMQQSWGVWLVAALGAIVVFFSFIQFKHAAKADFMDKFVLSDMSEKEKKASKLAGRLGFLARGIIYVLVGGFFIHSAMTADPDKAGGLKKAFSVIIEQTFGQWILGAVGAGIILFGVFCGFETLYRRTQKSSSAT</sequence>